<dbReference type="InterPro" id="IPR008939">
    <property type="entry name" value="Lytic_TGlycosylase_superhlx_U"/>
</dbReference>
<dbReference type="Pfam" id="PF01464">
    <property type="entry name" value="SLT"/>
    <property type="match status" value="1"/>
</dbReference>
<evidence type="ECO:0000256" key="2">
    <source>
        <dbReference type="ARBA" id="ARBA00009387"/>
    </source>
</evidence>
<dbReference type="InterPro" id="IPR023346">
    <property type="entry name" value="Lysozyme-like_dom_sf"/>
</dbReference>
<evidence type="ECO:0000256" key="4">
    <source>
        <dbReference type="SAM" id="SignalP"/>
    </source>
</evidence>
<dbReference type="RefSeq" id="WP_147123069.1">
    <property type="nucleotide sequence ID" value="NZ_VOPY01000002.1"/>
</dbReference>
<feature type="domain" description="Transglycosylase SLT" evidence="5">
    <location>
        <begin position="410"/>
        <end position="519"/>
    </location>
</feature>
<dbReference type="PANTHER" id="PTHR37423">
    <property type="entry name" value="SOLUBLE LYTIC MUREIN TRANSGLYCOSYLASE-RELATED"/>
    <property type="match status" value="1"/>
</dbReference>
<dbReference type="GO" id="GO:0004553">
    <property type="term" value="F:hydrolase activity, hydrolyzing O-glycosyl compounds"/>
    <property type="evidence" value="ECO:0007669"/>
    <property type="project" value="InterPro"/>
</dbReference>
<organism evidence="6 7">
    <name type="scientific">Flavisphingopyxis soli</name>
    <dbReference type="NCBI Taxonomy" id="2601267"/>
    <lineage>
        <taxon>Bacteria</taxon>
        <taxon>Pseudomonadati</taxon>
        <taxon>Pseudomonadota</taxon>
        <taxon>Alphaproteobacteria</taxon>
        <taxon>Sphingomonadales</taxon>
        <taxon>Sphingopyxidaceae</taxon>
        <taxon>Flavisphingopyxis</taxon>
    </lineage>
</organism>
<dbReference type="Proteomes" id="UP000321129">
    <property type="component" value="Unassembled WGS sequence"/>
</dbReference>
<protein>
    <submittedName>
        <fullName evidence="6">Lytic transglycosylase domain-containing protein</fullName>
    </submittedName>
</protein>
<dbReference type="GO" id="GO:0042597">
    <property type="term" value="C:periplasmic space"/>
    <property type="evidence" value="ECO:0007669"/>
    <property type="project" value="InterPro"/>
</dbReference>
<comment type="caution">
    <text evidence="6">The sequence shown here is derived from an EMBL/GenBank/DDBJ whole genome shotgun (WGS) entry which is preliminary data.</text>
</comment>
<evidence type="ECO:0000313" key="6">
    <source>
        <dbReference type="EMBL" id="TXC69114.1"/>
    </source>
</evidence>
<dbReference type="SUPFAM" id="SSF48435">
    <property type="entry name" value="Bacterial muramidases"/>
    <property type="match status" value="1"/>
</dbReference>
<evidence type="ECO:0000259" key="5">
    <source>
        <dbReference type="Pfam" id="PF01464"/>
    </source>
</evidence>
<dbReference type="CDD" id="cd13401">
    <property type="entry name" value="Slt70-like"/>
    <property type="match status" value="1"/>
</dbReference>
<accession>A0A5C6U8L5</accession>
<dbReference type="InterPro" id="IPR008258">
    <property type="entry name" value="Transglycosylase_SLT_dom_1"/>
</dbReference>
<proteinExistence type="inferred from homology"/>
<dbReference type="PANTHER" id="PTHR37423:SF2">
    <property type="entry name" value="MEMBRANE-BOUND LYTIC MUREIN TRANSGLYCOSYLASE C"/>
    <property type="match status" value="1"/>
</dbReference>
<dbReference type="SUPFAM" id="SSF53955">
    <property type="entry name" value="Lysozyme-like"/>
    <property type="match status" value="1"/>
</dbReference>
<name>A0A5C6U8L5_9SPHN</name>
<dbReference type="AlphaFoldDB" id="A0A5C6U8L5"/>
<keyword evidence="3 4" id="KW-0732">Signal</keyword>
<dbReference type="OrthoDB" id="9815002at2"/>
<comment type="similarity">
    <text evidence="1">Belongs to the transglycosylase Slt family.</text>
</comment>
<evidence type="ECO:0000256" key="3">
    <source>
        <dbReference type="ARBA" id="ARBA00022729"/>
    </source>
</evidence>
<reference evidence="6 7" key="1">
    <citation type="submission" date="2019-08" db="EMBL/GenBank/DDBJ databases">
        <title>Sphingorhabdus soil sp. nov., isolated from arctic soil.</title>
        <authorList>
            <person name="Liu Y."/>
        </authorList>
    </citation>
    <scope>NUCLEOTIDE SEQUENCE [LARGE SCALE GENOMIC DNA]</scope>
    <source>
        <strain evidence="6 7">D-2Q-5-6</strain>
    </source>
</reference>
<feature type="signal peptide" evidence="4">
    <location>
        <begin position="1"/>
        <end position="25"/>
    </location>
</feature>
<feature type="chain" id="PRO_5022835997" evidence="4">
    <location>
        <begin position="26"/>
        <end position="583"/>
    </location>
</feature>
<dbReference type="Gene3D" id="1.25.20.10">
    <property type="entry name" value="Bacterial muramidases"/>
    <property type="match status" value="1"/>
</dbReference>
<gene>
    <name evidence="6" type="ORF">FSZ31_09295</name>
</gene>
<dbReference type="EMBL" id="VOPY01000002">
    <property type="protein sequence ID" value="TXC69114.1"/>
    <property type="molecule type" value="Genomic_DNA"/>
</dbReference>
<keyword evidence="7" id="KW-1185">Reference proteome</keyword>
<evidence type="ECO:0000256" key="1">
    <source>
        <dbReference type="ARBA" id="ARBA00007734"/>
    </source>
</evidence>
<evidence type="ECO:0000313" key="7">
    <source>
        <dbReference type="Proteomes" id="UP000321129"/>
    </source>
</evidence>
<dbReference type="Gene3D" id="1.10.530.10">
    <property type="match status" value="1"/>
</dbReference>
<comment type="similarity">
    <text evidence="2">Belongs to the virb1 family.</text>
</comment>
<sequence>MIAPLRQSLILCVAASGLVAMPALASEVLAATVSYSSLAPMVSVDSGIDAGERQRAKAILQAIRDQRWSDVEQMLASAQRDQLTPLLTAEYYLAANSPEVPLDRLMALLRQAPNLPQAAQLGRLAQRRGATELPPLPTEAGLRWSGSAPIRARGKSVTDDPVGVALGTIAQQMIVNDDPAGAERALNDVASQLSPAALTEWQQRVAWSYYIENRDADALRLARMAQQGTGDWRVQADWIAALAAWRLDDCRYAAASFDKVVQGTSDSELKAAGAYWASRAYLACGEPHLVQSRLRTAAGQRETFYGFLAMEALGLPEPSPAVAETSGRGIASKPNVRMAAALAEMGEHKLADQLLRHQAKIGPASDHDELLAVARSLNLAETQLYLAYNTPGGKRPDEFARYPAPSWQPENGWRVDPALVYAHTLQESGFRRDVVSSAGAYGLMQVRPGTAQDLAKVRGSFLEKSDLARPEVNIEYGQSYLEKLRDSAVTGGLLPKVIAAYNAGPSPVARWNTEVNDKGDPLLYIESLPYWETRGYVAIILRNYWMYERQEGRGSVTQNVLAQNHWPRFPDAKGGTRLSLNQP</sequence>